<dbReference type="InterPro" id="IPR006153">
    <property type="entry name" value="Cation/H_exchanger_TM"/>
</dbReference>
<comment type="subcellular location">
    <subcellularLocation>
        <location evidence="1">Membrane</location>
        <topology evidence="1">Multi-pass membrane protein</topology>
    </subcellularLocation>
</comment>
<comment type="caution">
    <text evidence="13">The sequence shown here is derived from an EMBL/GenBank/DDBJ whole genome shotgun (WGS) entry which is preliminary data.</text>
</comment>
<evidence type="ECO:0000256" key="5">
    <source>
        <dbReference type="ARBA" id="ARBA00022989"/>
    </source>
</evidence>
<dbReference type="OrthoDB" id="1288932at2759"/>
<accession>K0TL23</accession>
<dbReference type="Gene3D" id="1.20.1530.20">
    <property type="match status" value="1"/>
</dbReference>
<evidence type="ECO:0000256" key="4">
    <source>
        <dbReference type="ARBA" id="ARBA00022692"/>
    </source>
</evidence>
<dbReference type="PANTHER" id="PTHR43562">
    <property type="entry name" value="NAPA-TYPE SODIUM/HYDROGEN ANTIPORTER"/>
    <property type="match status" value="1"/>
</dbReference>
<evidence type="ECO:0000313" key="13">
    <source>
        <dbReference type="EMBL" id="EJK71487.1"/>
    </source>
</evidence>
<keyword evidence="2" id="KW-0813">Transport</keyword>
<dbReference type="GO" id="GO:1902600">
    <property type="term" value="P:proton transmembrane transport"/>
    <property type="evidence" value="ECO:0007669"/>
    <property type="project" value="InterPro"/>
</dbReference>
<dbReference type="Pfam" id="PF00999">
    <property type="entry name" value="Na_H_Exchanger"/>
    <property type="match status" value="1"/>
</dbReference>
<dbReference type="Proteomes" id="UP000266841">
    <property type="component" value="Unassembled WGS sequence"/>
</dbReference>
<evidence type="ECO:0000256" key="11">
    <source>
        <dbReference type="SAM" id="SignalP"/>
    </source>
</evidence>
<feature type="domain" description="Cation/H+ exchanger transmembrane" evidence="12">
    <location>
        <begin position="185"/>
        <end position="307"/>
    </location>
</feature>
<evidence type="ECO:0000256" key="1">
    <source>
        <dbReference type="ARBA" id="ARBA00004141"/>
    </source>
</evidence>
<dbReference type="EMBL" id="AGNL01007171">
    <property type="protein sequence ID" value="EJK71487.1"/>
    <property type="molecule type" value="Genomic_DNA"/>
</dbReference>
<organism evidence="13 14">
    <name type="scientific">Thalassiosira oceanica</name>
    <name type="common">Marine diatom</name>
    <dbReference type="NCBI Taxonomy" id="159749"/>
    <lineage>
        <taxon>Eukaryota</taxon>
        <taxon>Sar</taxon>
        <taxon>Stramenopiles</taxon>
        <taxon>Ochrophyta</taxon>
        <taxon>Bacillariophyta</taxon>
        <taxon>Coscinodiscophyceae</taxon>
        <taxon>Thalassiosirophycidae</taxon>
        <taxon>Thalassiosirales</taxon>
        <taxon>Thalassiosiraceae</taxon>
        <taxon>Thalassiosira</taxon>
    </lineage>
</organism>
<gene>
    <name evidence="13" type="ORF">THAOC_07066</name>
</gene>
<keyword evidence="11" id="KW-0732">Signal</keyword>
<evidence type="ECO:0000259" key="12">
    <source>
        <dbReference type="Pfam" id="PF00999"/>
    </source>
</evidence>
<feature type="non-terminal residue" evidence="13">
    <location>
        <position position="310"/>
    </location>
</feature>
<name>K0TL23_THAOC</name>
<protein>
    <recommendedName>
        <fullName evidence="12">Cation/H+ exchanger transmembrane domain-containing protein</fullName>
    </recommendedName>
</protein>
<feature type="signal peptide" evidence="11">
    <location>
        <begin position="1"/>
        <end position="20"/>
    </location>
</feature>
<dbReference type="PANTHER" id="PTHR43562:SF3">
    <property type="entry name" value="SODIUM ION_PROTON EXCHANGER (EUROFUNG)"/>
    <property type="match status" value="1"/>
</dbReference>
<evidence type="ECO:0000256" key="3">
    <source>
        <dbReference type="ARBA" id="ARBA00022449"/>
    </source>
</evidence>
<feature type="chain" id="PRO_5003841189" description="Cation/H+ exchanger transmembrane domain-containing protein" evidence="11">
    <location>
        <begin position="21"/>
        <end position="310"/>
    </location>
</feature>
<evidence type="ECO:0000256" key="8">
    <source>
        <dbReference type="ARBA" id="ARBA00023136"/>
    </source>
</evidence>
<dbReference type="GO" id="GO:0015297">
    <property type="term" value="F:antiporter activity"/>
    <property type="evidence" value="ECO:0007669"/>
    <property type="project" value="UniProtKB-KW"/>
</dbReference>
<sequence>MMKLASLVLGILGALPFVNGAIVTTRRVDGSSNNLRASSAEEFVDVKEQDVSAEPEIVVQSSHSTYEAYPLFSQHLYRIMQSSSSEEQSLLDQLQNAVFSYELKGRAKKRVLERRRSLQGKNAVEDLPIGQGAKSSEPIAEYNRVLASQADESHGDGHGDGHDDAHSMVVHVTYEDIYAILIFLLVATVAGVISSKLGMPALTGEIFTGFLLGPPLADFVPYPEALVLIGEIGLITLLLEAGIELDVAQLRETGAKALAIGLTGTVLPLAVGLGLAIAQGATSMKSALAVGASFSPTSLGVAGSALKSGK</sequence>
<dbReference type="GO" id="GO:0006814">
    <property type="term" value="P:sodium ion transport"/>
    <property type="evidence" value="ECO:0007669"/>
    <property type="project" value="UniProtKB-KW"/>
</dbReference>
<evidence type="ECO:0000313" key="14">
    <source>
        <dbReference type="Proteomes" id="UP000266841"/>
    </source>
</evidence>
<keyword evidence="3" id="KW-0050">Antiport</keyword>
<keyword evidence="9" id="KW-0739">Sodium transport</keyword>
<dbReference type="GO" id="GO:0016020">
    <property type="term" value="C:membrane"/>
    <property type="evidence" value="ECO:0007669"/>
    <property type="project" value="UniProtKB-SubCell"/>
</dbReference>
<feature type="transmembrane region" description="Helical" evidence="10">
    <location>
        <begin position="226"/>
        <end position="245"/>
    </location>
</feature>
<keyword evidence="5 10" id="KW-1133">Transmembrane helix</keyword>
<feature type="transmembrane region" description="Helical" evidence="10">
    <location>
        <begin position="257"/>
        <end position="281"/>
    </location>
</feature>
<keyword evidence="6" id="KW-0915">Sodium</keyword>
<keyword evidence="8 10" id="KW-0472">Membrane</keyword>
<evidence type="ECO:0000256" key="7">
    <source>
        <dbReference type="ARBA" id="ARBA00023065"/>
    </source>
</evidence>
<proteinExistence type="predicted"/>
<reference evidence="13 14" key="1">
    <citation type="journal article" date="2012" name="Genome Biol.">
        <title>Genome and low-iron response of an oceanic diatom adapted to chronic iron limitation.</title>
        <authorList>
            <person name="Lommer M."/>
            <person name="Specht M."/>
            <person name="Roy A.S."/>
            <person name="Kraemer L."/>
            <person name="Andreson R."/>
            <person name="Gutowska M.A."/>
            <person name="Wolf J."/>
            <person name="Bergner S.V."/>
            <person name="Schilhabel M.B."/>
            <person name="Klostermeier U.C."/>
            <person name="Beiko R.G."/>
            <person name="Rosenstiel P."/>
            <person name="Hippler M."/>
            <person name="Laroche J."/>
        </authorList>
    </citation>
    <scope>NUCLEOTIDE SEQUENCE [LARGE SCALE GENOMIC DNA]</scope>
    <source>
        <strain evidence="13 14">CCMP1005</strain>
    </source>
</reference>
<dbReference type="eggNOG" id="KOG1650">
    <property type="taxonomic scope" value="Eukaryota"/>
</dbReference>
<feature type="transmembrane region" description="Helical" evidence="10">
    <location>
        <begin position="177"/>
        <end position="194"/>
    </location>
</feature>
<keyword evidence="4 10" id="KW-0812">Transmembrane</keyword>
<evidence type="ECO:0000256" key="9">
    <source>
        <dbReference type="ARBA" id="ARBA00023201"/>
    </source>
</evidence>
<keyword evidence="14" id="KW-1185">Reference proteome</keyword>
<evidence type="ECO:0000256" key="2">
    <source>
        <dbReference type="ARBA" id="ARBA00022448"/>
    </source>
</evidence>
<evidence type="ECO:0000256" key="6">
    <source>
        <dbReference type="ARBA" id="ARBA00023053"/>
    </source>
</evidence>
<evidence type="ECO:0000256" key="10">
    <source>
        <dbReference type="SAM" id="Phobius"/>
    </source>
</evidence>
<keyword evidence="7" id="KW-0406">Ion transport</keyword>
<dbReference type="InterPro" id="IPR038770">
    <property type="entry name" value="Na+/solute_symporter_sf"/>
</dbReference>
<dbReference type="AlphaFoldDB" id="K0TL23"/>